<gene>
    <name evidence="4" type="ORF">DCC81_08635</name>
</gene>
<dbReference type="InterPro" id="IPR051271">
    <property type="entry name" value="2C-system_Tx_regulators"/>
</dbReference>
<dbReference type="PANTHER" id="PTHR45526">
    <property type="entry name" value="TRANSCRIPTIONAL REGULATORY PROTEIN DPIA"/>
    <property type="match status" value="1"/>
</dbReference>
<evidence type="ECO:0000256" key="1">
    <source>
        <dbReference type="PROSITE-ProRule" id="PRU00169"/>
    </source>
</evidence>
<sequence length="258" mass="29744">MLPMSEIKALIVDDEQHCIEALQTMLQKKCPGVTVVAGARSVKEARTLVEELQPDLVFLDVEMPHQNGFELLKLFDKINFDVIFTTAYEQYALKAIKFNALDYLLKPFSIKELQDAIEKFREKRSGSLPREANDSPLEVFLQNMKTLQQNHKKIALPTINGLVFMPVQNIVRCESTGNYTKIFFTDKKHLMVSKPLKEFEELLTDINFFRIHNSHLINLQQMQSYIQGEGGFALMSDGTQVEVSRRRKAEFLKKAMHF</sequence>
<dbReference type="InterPro" id="IPR007492">
    <property type="entry name" value="LytTR_DNA-bd_dom"/>
</dbReference>
<dbReference type="InterPro" id="IPR011006">
    <property type="entry name" value="CheY-like_superfamily"/>
</dbReference>
<dbReference type="AlphaFoldDB" id="A0A2T7BPC5"/>
<reference evidence="4 5" key="1">
    <citation type="submission" date="2018-04" db="EMBL/GenBank/DDBJ databases">
        <title>Chitinophaga fuyangensis sp. nov., isolated from soil in a chemical factory.</title>
        <authorList>
            <person name="Chen K."/>
        </authorList>
    </citation>
    <scope>NUCLEOTIDE SEQUENCE [LARGE SCALE GENOMIC DNA]</scope>
    <source>
        <strain evidence="4 5">LY-1</strain>
    </source>
</reference>
<dbReference type="OrthoDB" id="1646880at2"/>
<dbReference type="SMART" id="SM00448">
    <property type="entry name" value="REC"/>
    <property type="match status" value="1"/>
</dbReference>
<dbReference type="GO" id="GO:0000156">
    <property type="term" value="F:phosphorelay response regulator activity"/>
    <property type="evidence" value="ECO:0007669"/>
    <property type="project" value="TreeGrafter"/>
</dbReference>
<evidence type="ECO:0000259" key="3">
    <source>
        <dbReference type="PROSITE" id="PS50930"/>
    </source>
</evidence>
<dbReference type="Pfam" id="PF04397">
    <property type="entry name" value="LytTR"/>
    <property type="match status" value="1"/>
</dbReference>
<dbReference type="EMBL" id="QCYK01000001">
    <property type="protein sequence ID" value="PUZ29499.1"/>
    <property type="molecule type" value="Genomic_DNA"/>
</dbReference>
<organism evidence="4 5">
    <name type="scientific">Chitinophaga parva</name>
    <dbReference type="NCBI Taxonomy" id="2169414"/>
    <lineage>
        <taxon>Bacteria</taxon>
        <taxon>Pseudomonadati</taxon>
        <taxon>Bacteroidota</taxon>
        <taxon>Chitinophagia</taxon>
        <taxon>Chitinophagales</taxon>
        <taxon>Chitinophagaceae</taxon>
        <taxon>Chitinophaga</taxon>
    </lineage>
</organism>
<feature type="modified residue" description="4-aspartylphosphate" evidence="1">
    <location>
        <position position="60"/>
    </location>
</feature>
<dbReference type="Proteomes" id="UP000244450">
    <property type="component" value="Unassembled WGS sequence"/>
</dbReference>
<protein>
    <submittedName>
        <fullName evidence="4">DNA-binding response regulator</fullName>
    </submittedName>
</protein>
<dbReference type="Pfam" id="PF00072">
    <property type="entry name" value="Response_reg"/>
    <property type="match status" value="1"/>
</dbReference>
<dbReference type="SUPFAM" id="SSF52172">
    <property type="entry name" value="CheY-like"/>
    <property type="match status" value="1"/>
</dbReference>
<dbReference type="InterPro" id="IPR001789">
    <property type="entry name" value="Sig_transdc_resp-reg_receiver"/>
</dbReference>
<evidence type="ECO:0000313" key="5">
    <source>
        <dbReference type="Proteomes" id="UP000244450"/>
    </source>
</evidence>
<comment type="caution">
    <text evidence="4">The sequence shown here is derived from an EMBL/GenBank/DDBJ whole genome shotgun (WGS) entry which is preliminary data.</text>
</comment>
<dbReference type="SMART" id="SM00850">
    <property type="entry name" value="LytTR"/>
    <property type="match status" value="1"/>
</dbReference>
<dbReference type="PANTHER" id="PTHR45526:SF1">
    <property type="entry name" value="TRANSCRIPTIONAL REGULATORY PROTEIN DCUR-RELATED"/>
    <property type="match status" value="1"/>
</dbReference>
<dbReference type="Gene3D" id="3.40.50.2300">
    <property type="match status" value="1"/>
</dbReference>
<evidence type="ECO:0000313" key="4">
    <source>
        <dbReference type="EMBL" id="PUZ29499.1"/>
    </source>
</evidence>
<feature type="domain" description="Response regulatory" evidence="2">
    <location>
        <begin position="8"/>
        <end position="121"/>
    </location>
</feature>
<dbReference type="PROSITE" id="PS50110">
    <property type="entry name" value="RESPONSE_REGULATORY"/>
    <property type="match status" value="1"/>
</dbReference>
<dbReference type="Gene3D" id="2.40.50.1020">
    <property type="entry name" value="LytTr DNA-binding domain"/>
    <property type="match status" value="1"/>
</dbReference>
<accession>A0A2T7BPC5</accession>
<dbReference type="GO" id="GO:0003677">
    <property type="term" value="F:DNA binding"/>
    <property type="evidence" value="ECO:0007669"/>
    <property type="project" value="UniProtKB-KW"/>
</dbReference>
<name>A0A2T7BPC5_9BACT</name>
<keyword evidence="4" id="KW-0238">DNA-binding</keyword>
<evidence type="ECO:0000259" key="2">
    <source>
        <dbReference type="PROSITE" id="PS50110"/>
    </source>
</evidence>
<keyword evidence="1" id="KW-0597">Phosphoprotein</keyword>
<keyword evidence="5" id="KW-1185">Reference proteome</keyword>
<proteinExistence type="predicted"/>
<dbReference type="PROSITE" id="PS50930">
    <property type="entry name" value="HTH_LYTTR"/>
    <property type="match status" value="1"/>
</dbReference>
<feature type="domain" description="HTH LytTR-type" evidence="3">
    <location>
        <begin position="154"/>
        <end position="258"/>
    </location>
</feature>